<keyword evidence="5" id="KW-1185">Reference proteome</keyword>
<dbReference type="SUPFAM" id="SSF51905">
    <property type="entry name" value="FAD/NAD(P)-binding domain"/>
    <property type="match status" value="1"/>
</dbReference>
<evidence type="ECO:0000256" key="1">
    <source>
        <dbReference type="ARBA" id="ARBA00023002"/>
    </source>
</evidence>
<evidence type="ECO:0000256" key="2">
    <source>
        <dbReference type="ARBA" id="ARBA00023033"/>
    </source>
</evidence>
<accession>A0ABR7LU58</accession>
<dbReference type="Gene3D" id="3.50.50.60">
    <property type="entry name" value="FAD/NAD(P)-binding domain"/>
    <property type="match status" value="1"/>
</dbReference>
<dbReference type="PANTHER" id="PTHR13789:SF309">
    <property type="entry name" value="PUTATIVE (AFU_ORTHOLOGUE AFUA_6G14510)-RELATED"/>
    <property type="match status" value="1"/>
</dbReference>
<dbReference type="PANTHER" id="PTHR13789">
    <property type="entry name" value="MONOOXYGENASE"/>
    <property type="match status" value="1"/>
</dbReference>
<evidence type="ECO:0000313" key="5">
    <source>
        <dbReference type="Proteomes" id="UP000805614"/>
    </source>
</evidence>
<dbReference type="GO" id="GO:0004497">
    <property type="term" value="F:monooxygenase activity"/>
    <property type="evidence" value="ECO:0007669"/>
    <property type="project" value="UniProtKB-KW"/>
</dbReference>
<dbReference type="PRINTS" id="PR00420">
    <property type="entry name" value="RNGMNOXGNASE"/>
</dbReference>
<comment type="caution">
    <text evidence="4">The sequence shown here is derived from an EMBL/GenBank/DDBJ whole genome shotgun (WGS) entry which is preliminary data.</text>
</comment>
<sequence>MPAVRNAVVVGAGIGGLTAAIGLSRAGVDTTVLERRSTPDRLLTGGGFMLWHNALLALRELKLDEQVAEAGVEILYHEFRSDRDRRLARWDIAPEAARYGVPALGLRRSALNTVLMDAAGDCVRLGARCVGFEQDADGVTARLEDGGEVRADVLIGADGLRSTVREAMRKGHDLPPRYAGYTAWQAITRLPGEDAVPTGTFFNLWGRGGLRFLYMRLNDDEVYWDAITADSVGGSFDMLAKGRRDVLAEAYRDWPAPVPRIIETTEEDAILPIDIFDRPPDRCAGWGAGRVVLLGDAAHPMTLNLSQGAGQAIEDGVALTRLLAEHDDVSAAVSAFEALRYERVAGMISTAWSIGAMGRWHSRFRCAGRDLFMRAFFDSKGRRESYKQMMDVRF</sequence>
<feature type="domain" description="FAD-binding" evidence="3">
    <location>
        <begin position="7"/>
        <end position="168"/>
    </location>
</feature>
<name>A0ABR7LU58_9ACTN</name>
<evidence type="ECO:0000259" key="3">
    <source>
        <dbReference type="Pfam" id="PF01494"/>
    </source>
</evidence>
<dbReference type="Proteomes" id="UP000805614">
    <property type="component" value="Unassembled WGS sequence"/>
</dbReference>
<dbReference type="Pfam" id="PF01494">
    <property type="entry name" value="FAD_binding_3"/>
    <property type="match status" value="2"/>
</dbReference>
<dbReference type="InterPro" id="IPR002938">
    <property type="entry name" value="FAD-bd"/>
</dbReference>
<keyword evidence="2 4" id="KW-0503">Monooxygenase</keyword>
<reference evidence="4 5" key="1">
    <citation type="submission" date="2020-06" db="EMBL/GenBank/DDBJ databases">
        <title>Actinomadura xiongansis sp. nov., isolated from soil of Baiyangdian.</title>
        <authorList>
            <person name="Zhang X."/>
        </authorList>
    </citation>
    <scope>NUCLEOTIDE SEQUENCE [LARGE SCALE GENOMIC DNA]</scope>
    <source>
        <strain evidence="4 5">HBUM206468</strain>
    </source>
</reference>
<dbReference type="RefSeq" id="WP_187245381.1">
    <property type="nucleotide sequence ID" value="NZ_BAAAOK010000015.1"/>
</dbReference>
<keyword evidence="1" id="KW-0560">Oxidoreductase</keyword>
<feature type="domain" description="FAD-binding" evidence="3">
    <location>
        <begin position="273"/>
        <end position="328"/>
    </location>
</feature>
<dbReference type="InterPro" id="IPR036188">
    <property type="entry name" value="FAD/NAD-bd_sf"/>
</dbReference>
<protein>
    <submittedName>
        <fullName evidence="4">FAD-dependent monooxygenase</fullName>
    </submittedName>
</protein>
<evidence type="ECO:0000313" key="4">
    <source>
        <dbReference type="EMBL" id="MBC6468376.1"/>
    </source>
</evidence>
<proteinExistence type="predicted"/>
<dbReference type="EMBL" id="JABVEC010000018">
    <property type="protein sequence ID" value="MBC6468376.1"/>
    <property type="molecule type" value="Genomic_DNA"/>
</dbReference>
<dbReference type="InterPro" id="IPR050493">
    <property type="entry name" value="FAD-dep_Monooxygenase_BioMet"/>
</dbReference>
<organism evidence="4 5">
    <name type="scientific">Actinomadura alba</name>
    <dbReference type="NCBI Taxonomy" id="406431"/>
    <lineage>
        <taxon>Bacteria</taxon>
        <taxon>Bacillati</taxon>
        <taxon>Actinomycetota</taxon>
        <taxon>Actinomycetes</taxon>
        <taxon>Streptosporangiales</taxon>
        <taxon>Thermomonosporaceae</taxon>
        <taxon>Actinomadura</taxon>
    </lineage>
</organism>
<gene>
    <name evidence="4" type="ORF">HKK74_23175</name>
</gene>